<evidence type="ECO:0000256" key="4">
    <source>
        <dbReference type="ARBA" id="ARBA00023239"/>
    </source>
</evidence>
<reference evidence="6 7" key="1">
    <citation type="submission" date="2020-05" db="EMBL/GenBank/DDBJ databases">
        <title>Erythrobacter mangrovi sp. nov., isolated from rhizosphere soil of mangrove plant (Kandelia candel).</title>
        <authorList>
            <person name="Ye Y.H."/>
        </authorList>
    </citation>
    <scope>NUCLEOTIDE SEQUENCE [LARGE SCALE GENOMIC DNA]</scope>
    <source>
        <strain evidence="6 7">EB310</strain>
    </source>
</reference>
<evidence type="ECO:0000313" key="6">
    <source>
        <dbReference type="EMBL" id="QKG71159.1"/>
    </source>
</evidence>
<proteinExistence type="inferred from homology"/>
<protein>
    <submittedName>
        <fullName evidence="6">GFA family protein</fullName>
    </submittedName>
</protein>
<keyword evidence="3" id="KW-0862">Zinc</keyword>
<evidence type="ECO:0000256" key="3">
    <source>
        <dbReference type="ARBA" id="ARBA00022833"/>
    </source>
</evidence>
<keyword evidence="4" id="KW-0456">Lyase</keyword>
<evidence type="ECO:0000256" key="1">
    <source>
        <dbReference type="ARBA" id="ARBA00005495"/>
    </source>
</evidence>
<evidence type="ECO:0000259" key="5">
    <source>
        <dbReference type="PROSITE" id="PS51891"/>
    </source>
</evidence>
<dbReference type="PANTHER" id="PTHR33337:SF40">
    <property type="entry name" value="CENP-V_GFA DOMAIN-CONTAINING PROTEIN-RELATED"/>
    <property type="match status" value="1"/>
</dbReference>
<accession>A0A7D3XIA2</accession>
<sequence length="144" mass="15893">MAERETIEGNCLCGAVRVEIDNPTHEVELCQCSMCRRWGGAFYSAQTGEATRVLGEENARVFRSSAWAERAFCATCGSNLWFRFLPTGNRSFSAGLFDASVSYAVEKEIFSDEAADWCRIAGDHPRQTGEEVIAEAKAAGFNFD</sequence>
<dbReference type="Proteomes" id="UP000504693">
    <property type="component" value="Chromosome"/>
</dbReference>
<comment type="similarity">
    <text evidence="1">Belongs to the Gfa family.</text>
</comment>
<dbReference type="RefSeq" id="WP_173213847.1">
    <property type="nucleotide sequence ID" value="NZ_CP053921.1"/>
</dbReference>
<evidence type="ECO:0000313" key="7">
    <source>
        <dbReference type="Proteomes" id="UP000504693"/>
    </source>
</evidence>
<dbReference type="InterPro" id="IPR011057">
    <property type="entry name" value="Mss4-like_sf"/>
</dbReference>
<dbReference type="Pfam" id="PF04828">
    <property type="entry name" value="GFA"/>
    <property type="match status" value="1"/>
</dbReference>
<dbReference type="InterPro" id="IPR006913">
    <property type="entry name" value="CENP-V/GFA"/>
</dbReference>
<dbReference type="Gene3D" id="3.90.1590.10">
    <property type="entry name" value="glutathione-dependent formaldehyde- activating enzyme (gfa)"/>
    <property type="match status" value="1"/>
</dbReference>
<gene>
    <name evidence="6" type="ORF">HQR01_07080</name>
</gene>
<dbReference type="GO" id="GO:0016846">
    <property type="term" value="F:carbon-sulfur lyase activity"/>
    <property type="evidence" value="ECO:0007669"/>
    <property type="project" value="InterPro"/>
</dbReference>
<organism evidence="6 7">
    <name type="scientific">Erythrobacter mangrovi</name>
    <dbReference type="NCBI Taxonomy" id="2739433"/>
    <lineage>
        <taxon>Bacteria</taxon>
        <taxon>Pseudomonadati</taxon>
        <taxon>Pseudomonadota</taxon>
        <taxon>Alphaproteobacteria</taxon>
        <taxon>Sphingomonadales</taxon>
        <taxon>Erythrobacteraceae</taxon>
        <taxon>Erythrobacter/Porphyrobacter group</taxon>
        <taxon>Erythrobacter</taxon>
    </lineage>
</organism>
<keyword evidence="2" id="KW-0479">Metal-binding</keyword>
<dbReference type="AlphaFoldDB" id="A0A7D3XIA2"/>
<dbReference type="GO" id="GO:0046872">
    <property type="term" value="F:metal ion binding"/>
    <property type="evidence" value="ECO:0007669"/>
    <property type="project" value="UniProtKB-KW"/>
</dbReference>
<dbReference type="PANTHER" id="PTHR33337">
    <property type="entry name" value="GFA DOMAIN-CONTAINING PROTEIN"/>
    <property type="match status" value="1"/>
</dbReference>
<feature type="domain" description="CENP-V/GFA" evidence="5">
    <location>
        <begin position="7"/>
        <end position="118"/>
    </location>
</feature>
<keyword evidence="7" id="KW-1185">Reference proteome</keyword>
<dbReference type="EMBL" id="CP053921">
    <property type="protein sequence ID" value="QKG71159.1"/>
    <property type="molecule type" value="Genomic_DNA"/>
</dbReference>
<name>A0A7D3XIA2_9SPHN</name>
<dbReference type="PROSITE" id="PS51891">
    <property type="entry name" value="CENP_V_GFA"/>
    <property type="match status" value="1"/>
</dbReference>
<dbReference type="KEGG" id="emv:HQR01_07080"/>
<dbReference type="SUPFAM" id="SSF51316">
    <property type="entry name" value="Mss4-like"/>
    <property type="match status" value="1"/>
</dbReference>
<evidence type="ECO:0000256" key="2">
    <source>
        <dbReference type="ARBA" id="ARBA00022723"/>
    </source>
</evidence>